<dbReference type="Proteomes" id="UP001203945">
    <property type="component" value="Unassembled WGS sequence"/>
</dbReference>
<feature type="transmembrane region" description="Helical" evidence="5">
    <location>
        <begin position="210"/>
        <end position="232"/>
    </location>
</feature>
<sequence>MVLFLSLCLFLVMLAQGAAFRPADFSATPEARRTWRALAAKLLVLPLVAWLCGWSFGLTSAAQSGLMLLALAPAGMGSVAFAAVTGADLPRLRRLIALSTVTAIVWLPLVASPTLDVEGVSGTISAMLLVVALPFALGMALRPWLGAGARWLAPGASLLSGAMILITLWYGWTASGWEVLQAVLVLALAAALMGTLAARRAGPEGRAHATAFALALLIVETAVPIGLAARLWGADFAAVAMPAALYAILSYALAILLIVTRLARRS</sequence>
<feature type="transmembrane region" description="Helical" evidence="5">
    <location>
        <begin position="179"/>
        <end position="198"/>
    </location>
</feature>
<protein>
    <submittedName>
        <fullName evidence="7">Uncharacterized protein</fullName>
    </submittedName>
</protein>
<feature type="chain" id="PRO_5046467369" evidence="6">
    <location>
        <begin position="18"/>
        <end position="266"/>
    </location>
</feature>
<keyword evidence="2 5" id="KW-0812">Transmembrane</keyword>
<feature type="signal peptide" evidence="6">
    <location>
        <begin position="1"/>
        <end position="17"/>
    </location>
</feature>
<feature type="transmembrane region" description="Helical" evidence="5">
    <location>
        <begin position="43"/>
        <end position="71"/>
    </location>
</feature>
<reference evidence="7 8" key="1">
    <citation type="submission" date="2022-03" db="EMBL/GenBank/DDBJ databases">
        <authorList>
            <person name="He Y."/>
        </authorList>
    </citation>
    <scope>NUCLEOTIDE SEQUENCE [LARGE SCALE GENOMIC DNA]</scope>
    <source>
        <strain evidence="7 8">TK19116</strain>
    </source>
</reference>
<gene>
    <name evidence="7" type="ORF">MLD63_05160</name>
</gene>
<accession>A0ABT1MNF2</accession>
<evidence type="ECO:0000256" key="1">
    <source>
        <dbReference type="ARBA" id="ARBA00004141"/>
    </source>
</evidence>
<feature type="transmembrane region" description="Helical" evidence="5">
    <location>
        <begin position="123"/>
        <end position="144"/>
    </location>
</feature>
<evidence type="ECO:0000313" key="8">
    <source>
        <dbReference type="Proteomes" id="UP001203945"/>
    </source>
</evidence>
<dbReference type="InterPro" id="IPR038770">
    <property type="entry name" value="Na+/solute_symporter_sf"/>
</dbReference>
<keyword evidence="8" id="KW-1185">Reference proteome</keyword>
<feature type="transmembrane region" description="Helical" evidence="5">
    <location>
        <begin position="151"/>
        <end position="173"/>
    </location>
</feature>
<feature type="transmembrane region" description="Helical" evidence="5">
    <location>
        <begin position="244"/>
        <end position="263"/>
    </location>
</feature>
<evidence type="ECO:0000256" key="4">
    <source>
        <dbReference type="ARBA" id="ARBA00023136"/>
    </source>
</evidence>
<keyword evidence="6" id="KW-0732">Signal</keyword>
<evidence type="ECO:0000256" key="6">
    <source>
        <dbReference type="SAM" id="SignalP"/>
    </source>
</evidence>
<dbReference type="Pfam" id="PF01758">
    <property type="entry name" value="SBF"/>
    <property type="match status" value="1"/>
</dbReference>
<comment type="caution">
    <text evidence="7">The sequence shown here is derived from an EMBL/GenBank/DDBJ whole genome shotgun (WGS) entry which is preliminary data.</text>
</comment>
<name>A0ABT1MNF2_9RHOB</name>
<dbReference type="Gene3D" id="1.20.1530.20">
    <property type="match status" value="1"/>
</dbReference>
<dbReference type="InterPro" id="IPR002657">
    <property type="entry name" value="BilAc:Na_symport/Acr3"/>
</dbReference>
<evidence type="ECO:0000256" key="5">
    <source>
        <dbReference type="SAM" id="Phobius"/>
    </source>
</evidence>
<organism evidence="7 8">
    <name type="scientific">Paracoccus albicereus</name>
    <dbReference type="NCBI Taxonomy" id="2922394"/>
    <lineage>
        <taxon>Bacteria</taxon>
        <taxon>Pseudomonadati</taxon>
        <taxon>Pseudomonadota</taxon>
        <taxon>Alphaproteobacteria</taxon>
        <taxon>Rhodobacterales</taxon>
        <taxon>Paracoccaceae</taxon>
        <taxon>Paracoccus</taxon>
    </lineage>
</organism>
<evidence type="ECO:0000256" key="2">
    <source>
        <dbReference type="ARBA" id="ARBA00022692"/>
    </source>
</evidence>
<comment type="subcellular location">
    <subcellularLocation>
        <location evidence="1">Membrane</location>
        <topology evidence="1">Multi-pass membrane protein</topology>
    </subcellularLocation>
</comment>
<keyword evidence="3 5" id="KW-1133">Transmembrane helix</keyword>
<evidence type="ECO:0000256" key="3">
    <source>
        <dbReference type="ARBA" id="ARBA00022989"/>
    </source>
</evidence>
<dbReference type="EMBL" id="JAKZEU010000002">
    <property type="protein sequence ID" value="MCQ0969817.1"/>
    <property type="molecule type" value="Genomic_DNA"/>
</dbReference>
<keyword evidence="4 5" id="KW-0472">Membrane</keyword>
<evidence type="ECO:0000313" key="7">
    <source>
        <dbReference type="EMBL" id="MCQ0969817.1"/>
    </source>
</evidence>
<dbReference type="RefSeq" id="WP_255328831.1">
    <property type="nucleotide sequence ID" value="NZ_JAKZEU010000002.1"/>
</dbReference>
<proteinExistence type="predicted"/>